<evidence type="ECO:0000259" key="1">
    <source>
        <dbReference type="Pfam" id="PF03432"/>
    </source>
</evidence>
<accession>A0A1Y4QGW9</accession>
<feature type="domain" description="MobA/VirD2-like nuclease" evidence="1">
    <location>
        <begin position="25"/>
        <end position="153"/>
    </location>
</feature>
<evidence type="ECO:0000313" key="3">
    <source>
        <dbReference type="Proteomes" id="UP000196258"/>
    </source>
</evidence>
<protein>
    <recommendedName>
        <fullName evidence="1">MobA/VirD2-like nuclease domain-containing protein</fullName>
    </recommendedName>
</protein>
<comment type="caution">
    <text evidence="2">The sequence shown here is derived from an EMBL/GenBank/DDBJ whole genome shotgun (WGS) entry which is preliminary data.</text>
</comment>
<dbReference type="EMBL" id="NFLB01000013">
    <property type="protein sequence ID" value="OUQ04271.1"/>
    <property type="molecule type" value="Genomic_DNA"/>
</dbReference>
<evidence type="ECO:0000313" key="2">
    <source>
        <dbReference type="EMBL" id="OUQ04271.1"/>
    </source>
</evidence>
<reference evidence="3" key="1">
    <citation type="submission" date="2017-04" db="EMBL/GenBank/DDBJ databases">
        <title>Function of individual gut microbiota members based on whole genome sequencing of pure cultures obtained from chicken caecum.</title>
        <authorList>
            <person name="Medvecky M."/>
            <person name="Cejkova D."/>
            <person name="Polansky O."/>
            <person name="Karasova D."/>
            <person name="Kubasova T."/>
            <person name="Cizek A."/>
            <person name="Rychlik I."/>
        </authorList>
    </citation>
    <scope>NUCLEOTIDE SEQUENCE [LARGE SCALE GENOMIC DNA]</scope>
    <source>
        <strain evidence="3">An149</strain>
    </source>
</reference>
<dbReference type="Pfam" id="PF03432">
    <property type="entry name" value="Relaxase"/>
    <property type="match status" value="1"/>
</dbReference>
<name>A0A1Y4QGW9_9FIRM</name>
<proteinExistence type="predicted"/>
<sequence>MRDRLDNAIKYVEDDEKTIEKAFDYISNDEKTDGQKYATYLNCDAFQPQKSMSTTKKMFDDTKPIVAYHGYQSFKIGEVTADVAHEIGVRLAQELYADRFEVIVTTHLDKKHVHNHILLNSTSFVDGKRFCNTKKDYRRMQEISDKLCLEYGLSIIKKPQYKSKKVNYHALNSYIKDIKNDMDILVKQSNFVDVFWDNMKKKGYALERIGEEYAIYHPYYSEPIFLKTLGEQYHYENIEDRLTDKRILPQETEHTKSYYQCKEYYKKYKKKQLTGPAGIRVAYLISLNVLPTRKQKLSKEARQALRKLDMFVKEIELVYHNKIEDINQLDDYQQVKQNELDKLIHERQRCYYHRMKATSEEEKEEWSVKAKQFTPAIKKLRMEVKACDNIRNRSFKDDVERIAWKKIRQREQSR</sequence>
<dbReference type="Proteomes" id="UP000196258">
    <property type="component" value="Unassembled WGS sequence"/>
</dbReference>
<dbReference type="InterPro" id="IPR005094">
    <property type="entry name" value="Endonuclease_MobA/VirD2"/>
</dbReference>
<gene>
    <name evidence="2" type="ORF">B5E91_11205</name>
</gene>
<dbReference type="AlphaFoldDB" id="A0A1Y4QGW9"/>
<organism evidence="2 3">
    <name type="scientific">Thomasclavelia spiroformis</name>
    <dbReference type="NCBI Taxonomy" id="29348"/>
    <lineage>
        <taxon>Bacteria</taxon>
        <taxon>Bacillati</taxon>
        <taxon>Bacillota</taxon>
        <taxon>Erysipelotrichia</taxon>
        <taxon>Erysipelotrichales</taxon>
        <taxon>Coprobacillaceae</taxon>
        <taxon>Thomasclavelia</taxon>
    </lineage>
</organism>